<keyword evidence="4" id="KW-0560">Oxidoreductase</keyword>
<accession>A0A6A6JWN2</accession>
<dbReference type="GO" id="GO:0005506">
    <property type="term" value="F:iron ion binding"/>
    <property type="evidence" value="ECO:0007669"/>
    <property type="project" value="InterPro"/>
</dbReference>
<dbReference type="PANTHER" id="PTHR10869">
    <property type="entry name" value="PROLYL 4-HYDROXYLASE ALPHA SUBUNIT"/>
    <property type="match status" value="1"/>
</dbReference>
<evidence type="ECO:0000313" key="9">
    <source>
        <dbReference type="EMBL" id="KAF2281021.1"/>
    </source>
</evidence>
<dbReference type="SMART" id="SM00702">
    <property type="entry name" value="P4Hc"/>
    <property type="match status" value="1"/>
</dbReference>
<evidence type="ECO:0000256" key="7">
    <source>
        <dbReference type="SAM" id="Phobius"/>
    </source>
</evidence>
<keyword evidence="7" id="KW-1133">Transmembrane helix</keyword>
<name>A0A6A6JWN2_WESOR</name>
<dbReference type="EMBL" id="ML986484">
    <property type="protein sequence ID" value="KAF2281021.1"/>
    <property type="molecule type" value="Genomic_DNA"/>
</dbReference>
<dbReference type="RefSeq" id="XP_033658558.1">
    <property type="nucleotide sequence ID" value="XM_033801845.1"/>
</dbReference>
<dbReference type="Gene3D" id="2.60.120.620">
    <property type="entry name" value="q2cbj1_9rhob like domain"/>
    <property type="match status" value="1"/>
</dbReference>
<dbReference type="InterPro" id="IPR045054">
    <property type="entry name" value="P4HA-like"/>
</dbReference>
<dbReference type="GO" id="GO:0031418">
    <property type="term" value="F:L-ascorbic acid binding"/>
    <property type="evidence" value="ECO:0007669"/>
    <property type="project" value="InterPro"/>
</dbReference>
<feature type="transmembrane region" description="Helical" evidence="7">
    <location>
        <begin position="12"/>
        <end position="31"/>
    </location>
</feature>
<feature type="region of interest" description="Disordered" evidence="6">
    <location>
        <begin position="147"/>
        <end position="171"/>
    </location>
</feature>
<proteinExistence type="predicted"/>
<dbReference type="PANTHER" id="PTHR10869:SF246">
    <property type="entry name" value="TRANSMEMBRANE PROLYL 4-HYDROXYLASE"/>
    <property type="match status" value="1"/>
</dbReference>
<sequence>MTDRGSMSIGALIQYTLFAAVAYILAGAPYLDVLLTTFHFSSSDSARNAGNSSRTSESKSVTLDSLWIPPEDLVCDGEHGHGYRTYVFSREPLVIYVEGFLSEWERGEIMRMSNPHWAPSPIWTNNQEHHNPKIRNSLRAPLNLTKITASSSSSSSSSSHPSTTPPPSESKLLPCLAHRALSFQGHRPHLSIETPLWTQKYLPGGHYAYHYDFSDPGGGSGTARNTKKRGRASTFMVYVAAERDEHGRGLSGGGTNFPYLARPGGREWCRFVECPVEGEEEGGEEEVGRDVNGEVVRGTTFKAIPGNAVYWENLREEDGSAYRETWHAGLPVRAGVKVGLNIWSWLEEV</sequence>
<keyword evidence="7" id="KW-0472">Membrane</keyword>
<comment type="cofactor">
    <cofactor evidence="1">
        <name>L-ascorbate</name>
        <dbReference type="ChEBI" id="CHEBI:38290"/>
    </cofactor>
</comment>
<evidence type="ECO:0000259" key="8">
    <source>
        <dbReference type="SMART" id="SM00702"/>
    </source>
</evidence>
<dbReference type="AlphaFoldDB" id="A0A6A6JWN2"/>
<evidence type="ECO:0000313" key="10">
    <source>
        <dbReference type="Proteomes" id="UP000800097"/>
    </source>
</evidence>
<dbReference type="GO" id="GO:0004656">
    <property type="term" value="F:procollagen-proline 4-dioxygenase activity"/>
    <property type="evidence" value="ECO:0007669"/>
    <property type="project" value="TreeGrafter"/>
</dbReference>
<dbReference type="GeneID" id="54555020"/>
<organism evidence="9 10">
    <name type="scientific">Westerdykella ornata</name>
    <dbReference type="NCBI Taxonomy" id="318751"/>
    <lineage>
        <taxon>Eukaryota</taxon>
        <taxon>Fungi</taxon>
        <taxon>Dikarya</taxon>
        <taxon>Ascomycota</taxon>
        <taxon>Pezizomycotina</taxon>
        <taxon>Dothideomycetes</taxon>
        <taxon>Pleosporomycetidae</taxon>
        <taxon>Pleosporales</taxon>
        <taxon>Sporormiaceae</taxon>
        <taxon>Westerdykella</taxon>
    </lineage>
</organism>
<dbReference type="OrthoDB" id="420380at2759"/>
<reference evidence="9" key="1">
    <citation type="journal article" date="2020" name="Stud. Mycol.">
        <title>101 Dothideomycetes genomes: a test case for predicting lifestyles and emergence of pathogens.</title>
        <authorList>
            <person name="Haridas S."/>
            <person name="Albert R."/>
            <person name="Binder M."/>
            <person name="Bloem J."/>
            <person name="Labutti K."/>
            <person name="Salamov A."/>
            <person name="Andreopoulos B."/>
            <person name="Baker S."/>
            <person name="Barry K."/>
            <person name="Bills G."/>
            <person name="Bluhm B."/>
            <person name="Cannon C."/>
            <person name="Castanera R."/>
            <person name="Culley D."/>
            <person name="Daum C."/>
            <person name="Ezra D."/>
            <person name="Gonzalez J."/>
            <person name="Henrissat B."/>
            <person name="Kuo A."/>
            <person name="Liang C."/>
            <person name="Lipzen A."/>
            <person name="Lutzoni F."/>
            <person name="Magnuson J."/>
            <person name="Mondo S."/>
            <person name="Nolan M."/>
            <person name="Ohm R."/>
            <person name="Pangilinan J."/>
            <person name="Park H.-J."/>
            <person name="Ramirez L."/>
            <person name="Alfaro M."/>
            <person name="Sun H."/>
            <person name="Tritt A."/>
            <person name="Yoshinaga Y."/>
            <person name="Zwiers L.-H."/>
            <person name="Turgeon B."/>
            <person name="Goodwin S."/>
            <person name="Spatafora J."/>
            <person name="Crous P."/>
            <person name="Grigoriev I."/>
        </authorList>
    </citation>
    <scope>NUCLEOTIDE SEQUENCE</scope>
    <source>
        <strain evidence="9">CBS 379.55</strain>
    </source>
</reference>
<protein>
    <recommendedName>
        <fullName evidence="8">Prolyl 4-hydroxylase alpha subunit domain-containing protein</fullName>
    </recommendedName>
</protein>
<keyword evidence="7" id="KW-0812">Transmembrane</keyword>
<dbReference type="GO" id="GO:0005783">
    <property type="term" value="C:endoplasmic reticulum"/>
    <property type="evidence" value="ECO:0007669"/>
    <property type="project" value="TreeGrafter"/>
</dbReference>
<evidence type="ECO:0000256" key="3">
    <source>
        <dbReference type="ARBA" id="ARBA00022964"/>
    </source>
</evidence>
<evidence type="ECO:0000256" key="6">
    <source>
        <dbReference type="SAM" id="MobiDB-lite"/>
    </source>
</evidence>
<dbReference type="InterPro" id="IPR006620">
    <property type="entry name" value="Pro_4_hyd_alph"/>
</dbReference>
<feature type="compositionally biased region" description="Low complexity" evidence="6">
    <location>
        <begin position="150"/>
        <end position="162"/>
    </location>
</feature>
<keyword evidence="3" id="KW-0223">Dioxygenase</keyword>
<dbReference type="Proteomes" id="UP000800097">
    <property type="component" value="Unassembled WGS sequence"/>
</dbReference>
<gene>
    <name evidence="9" type="ORF">EI97DRAFT_472219</name>
</gene>
<evidence type="ECO:0000256" key="4">
    <source>
        <dbReference type="ARBA" id="ARBA00023002"/>
    </source>
</evidence>
<keyword evidence="10" id="KW-1185">Reference proteome</keyword>
<feature type="domain" description="Prolyl 4-hydroxylase alpha subunit" evidence="8">
    <location>
        <begin position="92"/>
        <end position="345"/>
    </location>
</feature>
<keyword evidence="2" id="KW-0479">Metal-binding</keyword>
<evidence type="ECO:0000256" key="1">
    <source>
        <dbReference type="ARBA" id="ARBA00001961"/>
    </source>
</evidence>
<evidence type="ECO:0000256" key="2">
    <source>
        <dbReference type="ARBA" id="ARBA00022723"/>
    </source>
</evidence>
<keyword evidence="5" id="KW-0408">Iron</keyword>
<evidence type="ECO:0000256" key="5">
    <source>
        <dbReference type="ARBA" id="ARBA00023004"/>
    </source>
</evidence>